<feature type="transmembrane region" description="Helical" evidence="7">
    <location>
        <begin position="258"/>
        <end position="284"/>
    </location>
</feature>
<dbReference type="EMBL" id="BONG01000006">
    <property type="protein sequence ID" value="GIF87973.1"/>
    <property type="molecule type" value="Genomic_DNA"/>
</dbReference>
<keyword evidence="5 7" id="KW-1133">Transmembrane helix</keyword>
<feature type="transmembrane region" description="Helical" evidence="7">
    <location>
        <begin position="200"/>
        <end position="222"/>
    </location>
</feature>
<dbReference type="CDD" id="cd06261">
    <property type="entry name" value="TM_PBP2"/>
    <property type="match status" value="1"/>
</dbReference>
<comment type="caution">
    <text evidence="9">The sequence shown here is derived from an EMBL/GenBank/DDBJ whole genome shotgun (WGS) entry which is preliminary data.</text>
</comment>
<keyword evidence="2 7" id="KW-0813">Transport</keyword>
<dbReference type="PROSITE" id="PS50928">
    <property type="entry name" value="ABC_TM1"/>
    <property type="match status" value="1"/>
</dbReference>
<feature type="transmembrane region" description="Helical" evidence="7">
    <location>
        <begin position="116"/>
        <end position="137"/>
    </location>
</feature>
<evidence type="ECO:0000256" key="4">
    <source>
        <dbReference type="ARBA" id="ARBA00022692"/>
    </source>
</evidence>
<accession>A0A8J3NQ71</accession>
<protein>
    <submittedName>
        <fullName evidence="9">ABC transporter permease</fullName>
    </submittedName>
</protein>
<gene>
    <name evidence="9" type="ORF">Cch02nite_14170</name>
</gene>
<reference evidence="9 10" key="1">
    <citation type="submission" date="2021-01" db="EMBL/GenBank/DDBJ databases">
        <title>Whole genome shotgun sequence of Catellatospora chokoriensis NBRC 107358.</title>
        <authorList>
            <person name="Komaki H."/>
            <person name="Tamura T."/>
        </authorList>
    </citation>
    <scope>NUCLEOTIDE SEQUENCE [LARGE SCALE GENOMIC DNA]</scope>
    <source>
        <strain evidence="9 10">NBRC 107358</strain>
    </source>
</reference>
<dbReference type="SUPFAM" id="SSF161098">
    <property type="entry name" value="MetI-like"/>
    <property type="match status" value="1"/>
</dbReference>
<feature type="transmembrane region" description="Helical" evidence="7">
    <location>
        <begin position="304"/>
        <end position="327"/>
    </location>
</feature>
<comment type="subcellular location">
    <subcellularLocation>
        <location evidence="1 7">Cell membrane</location>
        <topology evidence="1 7">Multi-pass membrane protein</topology>
    </subcellularLocation>
</comment>
<feature type="transmembrane region" description="Helical" evidence="7">
    <location>
        <begin position="23"/>
        <end position="45"/>
    </location>
</feature>
<evidence type="ECO:0000256" key="3">
    <source>
        <dbReference type="ARBA" id="ARBA00022475"/>
    </source>
</evidence>
<evidence type="ECO:0000313" key="10">
    <source>
        <dbReference type="Proteomes" id="UP000619293"/>
    </source>
</evidence>
<dbReference type="InterPro" id="IPR035906">
    <property type="entry name" value="MetI-like_sf"/>
</dbReference>
<keyword evidence="4 7" id="KW-0812">Transmembrane</keyword>
<proteinExistence type="inferred from homology"/>
<name>A0A8J3NQ71_9ACTN</name>
<dbReference type="Pfam" id="PF00528">
    <property type="entry name" value="BPD_transp_1"/>
    <property type="match status" value="1"/>
</dbReference>
<dbReference type="PANTHER" id="PTHR43376">
    <property type="entry name" value="OLIGOPEPTIDE TRANSPORT SYSTEM PERMEASE PROTEIN"/>
    <property type="match status" value="1"/>
</dbReference>
<evidence type="ECO:0000256" key="6">
    <source>
        <dbReference type="ARBA" id="ARBA00023136"/>
    </source>
</evidence>
<organism evidence="9 10">
    <name type="scientific">Catellatospora chokoriensis</name>
    <dbReference type="NCBI Taxonomy" id="310353"/>
    <lineage>
        <taxon>Bacteria</taxon>
        <taxon>Bacillati</taxon>
        <taxon>Actinomycetota</taxon>
        <taxon>Actinomycetes</taxon>
        <taxon>Micromonosporales</taxon>
        <taxon>Micromonosporaceae</taxon>
        <taxon>Catellatospora</taxon>
    </lineage>
</organism>
<dbReference type="AlphaFoldDB" id="A0A8J3NQ71"/>
<evidence type="ECO:0000256" key="1">
    <source>
        <dbReference type="ARBA" id="ARBA00004651"/>
    </source>
</evidence>
<dbReference type="Proteomes" id="UP000619293">
    <property type="component" value="Unassembled WGS sequence"/>
</dbReference>
<evidence type="ECO:0000256" key="5">
    <source>
        <dbReference type="ARBA" id="ARBA00022989"/>
    </source>
</evidence>
<dbReference type="InterPro" id="IPR045621">
    <property type="entry name" value="BPD_transp_1_N"/>
</dbReference>
<dbReference type="PANTHER" id="PTHR43376:SF1">
    <property type="entry name" value="OLIGOPEPTIDE TRANSPORT SYSTEM PERMEASE PROTEIN"/>
    <property type="match status" value="1"/>
</dbReference>
<keyword evidence="3" id="KW-1003">Cell membrane</keyword>
<comment type="similarity">
    <text evidence="7">Belongs to the binding-protein-dependent transport system permease family.</text>
</comment>
<dbReference type="Gene3D" id="1.10.3720.10">
    <property type="entry name" value="MetI-like"/>
    <property type="match status" value="1"/>
</dbReference>
<evidence type="ECO:0000313" key="9">
    <source>
        <dbReference type="EMBL" id="GIF87973.1"/>
    </source>
</evidence>
<evidence type="ECO:0000256" key="7">
    <source>
        <dbReference type="RuleBase" id="RU363032"/>
    </source>
</evidence>
<evidence type="ECO:0000256" key="2">
    <source>
        <dbReference type="ARBA" id="ARBA00022448"/>
    </source>
</evidence>
<keyword evidence="10" id="KW-1185">Reference proteome</keyword>
<dbReference type="Pfam" id="PF19300">
    <property type="entry name" value="BPD_transp_1_N"/>
    <property type="match status" value="1"/>
</dbReference>
<dbReference type="RefSeq" id="WP_203736137.1">
    <property type="nucleotide sequence ID" value="NZ_BAAALB010000010.1"/>
</dbReference>
<dbReference type="InterPro" id="IPR000515">
    <property type="entry name" value="MetI-like"/>
</dbReference>
<feature type="transmembrane region" description="Helical" evidence="7">
    <location>
        <begin position="158"/>
        <end position="180"/>
    </location>
</feature>
<sequence length="337" mass="37013">MTGPSSGAGAVTRRPSRLPSPMFVLRKCVAALLMLAFVVVVNFFLFRVLPGDPAKAFAPRGRNADPEALRELRDRLGLNDHWTVAFGKYVKSVLSGDLGVSFSQHAKVTDVIAERLWPTVLLSGTALVIAAVLGVWLGARAGWRQGSRFDKLSSNAAVTFYSMPEWLLGLVLLVFLNQYGIFPTRGMNDPRSTLPAWLDVLWHMVLPVTVLAVVYVAEYSLIMRSSILDERRADYLTTARAKGLRDDLVMRRHAMPNALLPSMTLFFLSMGFVVAGAITVETVFSWPGLGRLTYDALRGPDIPLLQGLFLVFSAGVIIMNLVADLLMPVLDPRVRAA</sequence>
<dbReference type="GO" id="GO:0005886">
    <property type="term" value="C:plasma membrane"/>
    <property type="evidence" value="ECO:0007669"/>
    <property type="project" value="UniProtKB-SubCell"/>
</dbReference>
<keyword evidence="6 7" id="KW-0472">Membrane</keyword>
<feature type="domain" description="ABC transmembrane type-1" evidence="8">
    <location>
        <begin position="116"/>
        <end position="327"/>
    </location>
</feature>
<dbReference type="GO" id="GO:0055085">
    <property type="term" value="P:transmembrane transport"/>
    <property type="evidence" value="ECO:0007669"/>
    <property type="project" value="InterPro"/>
</dbReference>
<evidence type="ECO:0000259" key="8">
    <source>
        <dbReference type="PROSITE" id="PS50928"/>
    </source>
</evidence>